<dbReference type="OrthoDB" id="5812619at2759"/>
<dbReference type="InterPro" id="IPR009057">
    <property type="entry name" value="Homeodomain-like_sf"/>
</dbReference>
<dbReference type="SUPFAM" id="SSF46689">
    <property type="entry name" value="Homeodomain-like"/>
    <property type="match status" value="1"/>
</dbReference>
<reference evidence="5 6" key="1">
    <citation type="submission" date="2017-03" db="EMBL/GenBank/DDBJ databases">
        <title>Genome Survey of Euroglyphus maynei.</title>
        <authorList>
            <person name="Arlian L.G."/>
            <person name="Morgan M.S."/>
            <person name="Rider S.D."/>
        </authorList>
    </citation>
    <scope>NUCLEOTIDE SEQUENCE [LARGE SCALE GENOMIC DNA]</scope>
    <source>
        <strain evidence="5">Arlian Lab</strain>
        <tissue evidence="5">Whole body</tissue>
    </source>
</reference>
<evidence type="ECO:0000259" key="4">
    <source>
        <dbReference type="PROSITE" id="PS50090"/>
    </source>
</evidence>
<dbReference type="PROSITE" id="PS50090">
    <property type="entry name" value="MYB_LIKE"/>
    <property type="match status" value="1"/>
</dbReference>
<accession>A0A1Y3BP47</accession>
<evidence type="ECO:0000256" key="2">
    <source>
        <dbReference type="ARBA" id="ARBA00023125"/>
    </source>
</evidence>
<dbReference type="InterPro" id="IPR051651">
    <property type="entry name" value="DMTF1_DNA-bind_reg"/>
</dbReference>
<dbReference type="CDD" id="cd00167">
    <property type="entry name" value="SANT"/>
    <property type="match status" value="1"/>
</dbReference>
<dbReference type="PANTHER" id="PTHR46380">
    <property type="entry name" value="CYCLIN-D-BINDING MYB-LIKE TRANSCRIPTION FACTOR 1"/>
    <property type="match status" value="1"/>
</dbReference>
<dbReference type="Pfam" id="PF00249">
    <property type="entry name" value="Myb_DNA-binding"/>
    <property type="match status" value="1"/>
</dbReference>
<sequence>MAKDFNENDRLIILNLYRTHGDHYTNFCEEFGYNPKCAREIIRHAIKSNGVELNHGEWSEEEVKKLKKVVRSLMKKLQLQSYDGIPWSRVSQKLHRSDVQCRQKFFSKSTLFKMIPKNQIDGWNEKLDIAKFIALLKKLNFPDYNMIDWDYIKEKFSSNYFNILLRKWREMRIRIPNHQHLSLYEIVDHLYKTRVLKLFGDDPEKMKEIDDFINT</sequence>
<dbReference type="GO" id="GO:0005634">
    <property type="term" value="C:nucleus"/>
    <property type="evidence" value="ECO:0007669"/>
    <property type="project" value="UniProtKB-SubCell"/>
</dbReference>
<evidence type="ECO:0000313" key="6">
    <source>
        <dbReference type="Proteomes" id="UP000194236"/>
    </source>
</evidence>
<keyword evidence="2" id="KW-0238">DNA-binding</keyword>
<keyword evidence="3" id="KW-0539">Nucleus</keyword>
<dbReference type="SMART" id="SM00717">
    <property type="entry name" value="SANT"/>
    <property type="match status" value="2"/>
</dbReference>
<keyword evidence="6" id="KW-1185">Reference proteome</keyword>
<protein>
    <recommendedName>
        <fullName evidence="4">Myb-like domain-containing protein</fullName>
    </recommendedName>
</protein>
<dbReference type="GO" id="GO:0000978">
    <property type="term" value="F:RNA polymerase II cis-regulatory region sequence-specific DNA binding"/>
    <property type="evidence" value="ECO:0007669"/>
    <property type="project" value="TreeGrafter"/>
</dbReference>
<evidence type="ECO:0000256" key="3">
    <source>
        <dbReference type="ARBA" id="ARBA00023242"/>
    </source>
</evidence>
<dbReference type="InterPro" id="IPR001005">
    <property type="entry name" value="SANT/Myb"/>
</dbReference>
<proteinExistence type="predicted"/>
<dbReference type="GO" id="GO:0000981">
    <property type="term" value="F:DNA-binding transcription factor activity, RNA polymerase II-specific"/>
    <property type="evidence" value="ECO:0007669"/>
    <property type="project" value="TreeGrafter"/>
</dbReference>
<comment type="subcellular location">
    <subcellularLocation>
        <location evidence="1">Nucleus</location>
    </subcellularLocation>
</comment>
<organism evidence="5 6">
    <name type="scientific">Euroglyphus maynei</name>
    <name type="common">Mayne's house dust mite</name>
    <dbReference type="NCBI Taxonomy" id="6958"/>
    <lineage>
        <taxon>Eukaryota</taxon>
        <taxon>Metazoa</taxon>
        <taxon>Ecdysozoa</taxon>
        <taxon>Arthropoda</taxon>
        <taxon>Chelicerata</taxon>
        <taxon>Arachnida</taxon>
        <taxon>Acari</taxon>
        <taxon>Acariformes</taxon>
        <taxon>Sarcoptiformes</taxon>
        <taxon>Astigmata</taxon>
        <taxon>Psoroptidia</taxon>
        <taxon>Analgoidea</taxon>
        <taxon>Pyroglyphidae</taxon>
        <taxon>Pyroglyphinae</taxon>
        <taxon>Euroglyphus</taxon>
    </lineage>
</organism>
<feature type="domain" description="Myb-like" evidence="4">
    <location>
        <begin position="50"/>
        <end position="105"/>
    </location>
</feature>
<name>A0A1Y3BP47_EURMA</name>
<evidence type="ECO:0000256" key="1">
    <source>
        <dbReference type="ARBA" id="ARBA00004123"/>
    </source>
</evidence>
<dbReference type="EMBL" id="MUJZ01011665">
    <property type="protein sequence ID" value="OTF81804.1"/>
    <property type="molecule type" value="Genomic_DNA"/>
</dbReference>
<gene>
    <name evidence="5" type="ORF">BLA29_004656</name>
</gene>
<evidence type="ECO:0000313" key="5">
    <source>
        <dbReference type="EMBL" id="OTF81804.1"/>
    </source>
</evidence>
<dbReference type="PANTHER" id="PTHR46380:SF2">
    <property type="entry name" value="CYCLIN-D-BINDING MYB-LIKE TRANSCRIPTION FACTOR 1"/>
    <property type="match status" value="1"/>
</dbReference>
<comment type="caution">
    <text evidence="5">The sequence shown here is derived from an EMBL/GenBank/DDBJ whole genome shotgun (WGS) entry which is preliminary data.</text>
</comment>
<dbReference type="AlphaFoldDB" id="A0A1Y3BP47"/>
<dbReference type="Proteomes" id="UP000194236">
    <property type="component" value="Unassembled WGS sequence"/>
</dbReference>
<dbReference type="Gene3D" id="1.10.10.60">
    <property type="entry name" value="Homeodomain-like"/>
    <property type="match status" value="1"/>
</dbReference>